<dbReference type="Proteomes" id="UP001330812">
    <property type="component" value="Chromosome"/>
</dbReference>
<proteinExistence type="predicted"/>
<keyword evidence="1" id="KW-0472">Membrane</keyword>
<dbReference type="EMBL" id="CP142149">
    <property type="protein sequence ID" value="WSE32104.1"/>
    <property type="molecule type" value="Genomic_DNA"/>
</dbReference>
<evidence type="ECO:0000313" key="3">
    <source>
        <dbReference type="Proteomes" id="UP001330812"/>
    </source>
</evidence>
<reference evidence="2 3" key="1">
    <citation type="journal article" date="2015" name="Int. J. Syst. Evol. Microbiol.">
        <title>Amycolatopsis rhabdoformis sp. nov., an actinomycete isolated from a tropical forest soil.</title>
        <authorList>
            <person name="Souza W.R."/>
            <person name="Silva R.E."/>
            <person name="Goodfellow M."/>
            <person name="Busarakam K."/>
            <person name="Figueiro F.S."/>
            <person name="Ferreira D."/>
            <person name="Rodrigues-Filho E."/>
            <person name="Moraes L.A.B."/>
            <person name="Zucchi T.D."/>
        </authorList>
    </citation>
    <scope>NUCLEOTIDE SEQUENCE [LARGE SCALE GENOMIC DNA]</scope>
    <source>
        <strain evidence="2 3">NCIMB 14900</strain>
    </source>
</reference>
<protein>
    <submittedName>
        <fullName evidence="2">Uncharacterized protein</fullName>
    </submittedName>
</protein>
<name>A0ABZ1IEY0_9PSEU</name>
<feature type="transmembrane region" description="Helical" evidence="1">
    <location>
        <begin position="7"/>
        <end position="27"/>
    </location>
</feature>
<evidence type="ECO:0000256" key="1">
    <source>
        <dbReference type="SAM" id="Phobius"/>
    </source>
</evidence>
<keyword evidence="1" id="KW-1133">Transmembrane helix</keyword>
<gene>
    <name evidence="2" type="ORF">VSH64_08285</name>
</gene>
<feature type="transmembrane region" description="Helical" evidence="1">
    <location>
        <begin position="62"/>
        <end position="89"/>
    </location>
</feature>
<dbReference type="RefSeq" id="WP_326834912.1">
    <property type="nucleotide sequence ID" value="NZ_CP142149.1"/>
</dbReference>
<evidence type="ECO:0000313" key="2">
    <source>
        <dbReference type="EMBL" id="WSE32104.1"/>
    </source>
</evidence>
<organism evidence="2 3">
    <name type="scientific">Amycolatopsis rhabdoformis</name>
    <dbReference type="NCBI Taxonomy" id="1448059"/>
    <lineage>
        <taxon>Bacteria</taxon>
        <taxon>Bacillati</taxon>
        <taxon>Actinomycetota</taxon>
        <taxon>Actinomycetes</taxon>
        <taxon>Pseudonocardiales</taxon>
        <taxon>Pseudonocardiaceae</taxon>
        <taxon>Amycolatopsis</taxon>
    </lineage>
</organism>
<sequence length="94" mass="9713">MRPWVRVLSGALGVVTLMVAGLVWWSADRALGPAPEIRSSTRGELTSCGYRPGLTSCDPPELATATVVVIVVLAAVGTGLAAVSLVGLVRRRSA</sequence>
<keyword evidence="3" id="KW-1185">Reference proteome</keyword>
<accession>A0ABZ1IEY0</accession>
<keyword evidence="1" id="KW-0812">Transmembrane</keyword>